<keyword evidence="5" id="KW-1185">Reference proteome</keyword>
<dbReference type="Proteomes" id="UP000521676">
    <property type="component" value="Unassembled WGS sequence"/>
</dbReference>
<dbReference type="SUPFAM" id="SSF53597">
    <property type="entry name" value="Dihydrofolate reductase-like"/>
    <property type="match status" value="1"/>
</dbReference>
<dbReference type="RefSeq" id="WP_341469816.1">
    <property type="nucleotide sequence ID" value="NZ_CP128399.1"/>
</dbReference>
<name>A0A8T7LVL1_9CHLR</name>
<dbReference type="Pfam" id="PF01872">
    <property type="entry name" value="RibD_C"/>
    <property type="match status" value="1"/>
</dbReference>
<sequence>MRKINVFMMVTLDGFFAGSNGEIDWHVTDDEFNDYAIEQLNAVDLLLFGRKTYELMVSYWPTPIAIDDDPIVAAKMNSLPKIVFSKTLEKVDWHNTRLVKDNISTEIQRLKQQPGSDLTIMGSSDLSAYFINQGLLDEFRLMVNPVVLGRGKALFNGIKEELKLKLMKSRTFSSGNVLNYYRLADKE</sequence>
<organism evidence="2 4">
    <name type="scientific">Candidatus Chlorohelix allophototropha</name>
    <dbReference type="NCBI Taxonomy" id="3003348"/>
    <lineage>
        <taxon>Bacteria</taxon>
        <taxon>Bacillati</taxon>
        <taxon>Chloroflexota</taxon>
        <taxon>Chloroflexia</taxon>
        <taxon>Candidatus Chloroheliales</taxon>
        <taxon>Candidatus Chloroheliaceae</taxon>
        <taxon>Candidatus Chlorohelix</taxon>
    </lineage>
</organism>
<evidence type="ECO:0000313" key="3">
    <source>
        <dbReference type="EMBL" id="WJW67924.1"/>
    </source>
</evidence>
<dbReference type="EMBL" id="CP128399">
    <property type="protein sequence ID" value="WJW67924.1"/>
    <property type="molecule type" value="Genomic_DNA"/>
</dbReference>
<dbReference type="EMBL" id="JACATZ010000001">
    <property type="protein sequence ID" value="NWJ46064.1"/>
    <property type="molecule type" value="Genomic_DNA"/>
</dbReference>
<proteinExistence type="predicted"/>
<dbReference type="InterPro" id="IPR024072">
    <property type="entry name" value="DHFR-like_dom_sf"/>
</dbReference>
<reference evidence="2 4" key="1">
    <citation type="submission" date="2020-06" db="EMBL/GenBank/DDBJ databases">
        <title>Anoxygenic phototrophic Chloroflexota member uses a Type I reaction center.</title>
        <authorList>
            <person name="Tsuji J.M."/>
            <person name="Shaw N.A."/>
            <person name="Nagashima S."/>
            <person name="Venkiteswaran J."/>
            <person name="Schiff S.L."/>
            <person name="Hanada S."/>
            <person name="Tank M."/>
            <person name="Neufeld J.D."/>
        </authorList>
    </citation>
    <scope>NUCLEOTIDE SEQUENCE [LARGE SCALE GENOMIC DNA]</scope>
    <source>
        <strain evidence="2">L227-S17</strain>
    </source>
</reference>
<dbReference type="AlphaFoldDB" id="A0A8T7LVL1"/>
<reference evidence="3" key="2">
    <citation type="journal article" date="2024" name="Nature">
        <title>Anoxygenic phototroph of the Chloroflexota uses a type I reaction centre.</title>
        <authorList>
            <person name="Tsuji J.M."/>
            <person name="Shaw N.A."/>
            <person name="Nagashima S."/>
            <person name="Venkiteswaran J.J."/>
            <person name="Schiff S.L."/>
            <person name="Watanabe T."/>
            <person name="Fukui M."/>
            <person name="Hanada S."/>
            <person name="Tank M."/>
            <person name="Neufeld J.D."/>
        </authorList>
    </citation>
    <scope>NUCLEOTIDE SEQUENCE</scope>
    <source>
        <strain evidence="3">L227-S17</strain>
    </source>
</reference>
<accession>A0A8T7LVL1</accession>
<dbReference type="Proteomes" id="UP001431572">
    <property type="component" value="Chromosome 1"/>
</dbReference>
<evidence type="ECO:0000313" key="5">
    <source>
        <dbReference type="Proteomes" id="UP001431572"/>
    </source>
</evidence>
<dbReference type="PANTHER" id="PTHR38011">
    <property type="entry name" value="DIHYDROFOLATE REDUCTASE FAMILY PROTEIN (AFU_ORTHOLOGUE AFUA_8G06820)"/>
    <property type="match status" value="1"/>
</dbReference>
<gene>
    <name evidence="2" type="ORF">HXX08_09320</name>
    <name evidence="3" type="ORF">OZ401_001208</name>
</gene>
<evidence type="ECO:0000313" key="4">
    <source>
        <dbReference type="Proteomes" id="UP000521676"/>
    </source>
</evidence>
<dbReference type="GO" id="GO:0008703">
    <property type="term" value="F:5-amino-6-(5-phosphoribosylamino)uracil reductase activity"/>
    <property type="evidence" value="ECO:0007669"/>
    <property type="project" value="InterPro"/>
</dbReference>
<dbReference type="PANTHER" id="PTHR38011:SF11">
    <property type="entry name" value="2,5-DIAMINO-6-RIBOSYLAMINO-4(3H)-PYRIMIDINONE 5'-PHOSPHATE REDUCTASE"/>
    <property type="match status" value="1"/>
</dbReference>
<feature type="domain" description="Bacterial bifunctional deaminase-reductase C-terminal" evidence="1">
    <location>
        <begin position="2"/>
        <end position="178"/>
    </location>
</feature>
<evidence type="ECO:0000259" key="1">
    <source>
        <dbReference type="Pfam" id="PF01872"/>
    </source>
</evidence>
<dbReference type="Gene3D" id="3.40.430.10">
    <property type="entry name" value="Dihydrofolate Reductase, subunit A"/>
    <property type="match status" value="1"/>
</dbReference>
<dbReference type="GO" id="GO:0009231">
    <property type="term" value="P:riboflavin biosynthetic process"/>
    <property type="evidence" value="ECO:0007669"/>
    <property type="project" value="InterPro"/>
</dbReference>
<dbReference type="InterPro" id="IPR050765">
    <property type="entry name" value="Riboflavin_Biosynth_HTPR"/>
</dbReference>
<evidence type="ECO:0000313" key="2">
    <source>
        <dbReference type="EMBL" id="NWJ46064.1"/>
    </source>
</evidence>
<protein>
    <submittedName>
        <fullName evidence="2 3">Dihydrofolate reductase</fullName>
    </submittedName>
</protein>
<dbReference type="InterPro" id="IPR002734">
    <property type="entry name" value="RibDG_C"/>
</dbReference>